<accession>A0ABM8ZW26</accession>
<proteinExistence type="inferred from homology"/>
<organism evidence="3 4">
    <name type="scientific">Vibrio stylophorae</name>
    <dbReference type="NCBI Taxonomy" id="659351"/>
    <lineage>
        <taxon>Bacteria</taxon>
        <taxon>Pseudomonadati</taxon>
        <taxon>Pseudomonadota</taxon>
        <taxon>Gammaproteobacteria</taxon>
        <taxon>Vibrionales</taxon>
        <taxon>Vibrionaceae</taxon>
        <taxon>Vibrio</taxon>
    </lineage>
</organism>
<gene>
    <name evidence="3" type="ORF">VST7929_02495</name>
</gene>
<dbReference type="InterPro" id="IPR012020">
    <property type="entry name" value="ABHD4"/>
</dbReference>
<name>A0ABM8ZW26_9VIBR</name>
<dbReference type="Gene3D" id="3.40.50.1820">
    <property type="entry name" value="alpha/beta hydrolase"/>
    <property type="match status" value="1"/>
</dbReference>
<dbReference type="PIRSF" id="PIRSF005211">
    <property type="entry name" value="Ab_hydro_YheT"/>
    <property type="match status" value="1"/>
</dbReference>
<dbReference type="PANTHER" id="PTHR10794">
    <property type="entry name" value="ABHYDROLASE DOMAIN-CONTAINING PROTEIN"/>
    <property type="match status" value="1"/>
</dbReference>
<dbReference type="RefSeq" id="WP_237467370.1">
    <property type="nucleotide sequence ID" value="NZ_CAKLDI010000001.1"/>
</dbReference>
<dbReference type="InterPro" id="IPR029058">
    <property type="entry name" value="AB_hydrolase_fold"/>
</dbReference>
<dbReference type="Pfam" id="PF00561">
    <property type="entry name" value="Abhydrolase_1"/>
    <property type="match status" value="1"/>
</dbReference>
<comment type="caution">
    <text evidence="3">The sequence shown here is derived from an EMBL/GenBank/DDBJ whole genome shotgun (WGS) entry which is preliminary data.</text>
</comment>
<evidence type="ECO:0000256" key="1">
    <source>
        <dbReference type="ARBA" id="ARBA00010884"/>
    </source>
</evidence>
<dbReference type="Proteomes" id="UP000838672">
    <property type="component" value="Unassembled WGS sequence"/>
</dbReference>
<protein>
    <recommendedName>
        <fullName evidence="2">AB hydrolase-1 domain-containing protein</fullName>
    </recommendedName>
</protein>
<sequence length="322" mass="36113">MPHVFTPAKGLSNCHVQTLLPRLLHRKPSFSPLWQTWSTPDGDTLELAWAGEPKAKQPMAILFHGLEGSFDSPYAHGLLAALKAQGWCALMLHFRSCGRSLNQQFQSYHAGDTRDIRWVIEQLNERYLPSHMVAIGVSIGGNMLLNYLAEQGSDTPLCAATAISAPIDLASCSQRIEQGFSRIYQRYLLSSLKQKAAEKLSAHPHMAHSLQLNTTDAKQIQTLYQFDDRITAPSNGFANAQDYYQRASAKPKLHQIAIPTQMIHAKDDPFMTDSVILTQHSNPHIDYQLSEHGGHVGFVSGTLRQPKFWLEHQVPAWFAEHR</sequence>
<dbReference type="InterPro" id="IPR000073">
    <property type="entry name" value="AB_hydrolase_1"/>
</dbReference>
<dbReference type="InterPro" id="IPR050960">
    <property type="entry name" value="AB_hydrolase_4_sf"/>
</dbReference>
<dbReference type="EMBL" id="CAKLDI010000001">
    <property type="protein sequence ID" value="CAH0534551.1"/>
    <property type="molecule type" value="Genomic_DNA"/>
</dbReference>
<evidence type="ECO:0000313" key="3">
    <source>
        <dbReference type="EMBL" id="CAH0534551.1"/>
    </source>
</evidence>
<dbReference type="SUPFAM" id="SSF53474">
    <property type="entry name" value="alpha/beta-Hydrolases"/>
    <property type="match status" value="1"/>
</dbReference>
<dbReference type="PANTHER" id="PTHR10794:SF94">
    <property type="entry name" value="ESTERASE YHET-RELATED"/>
    <property type="match status" value="1"/>
</dbReference>
<feature type="domain" description="AB hydrolase-1" evidence="2">
    <location>
        <begin position="61"/>
        <end position="300"/>
    </location>
</feature>
<dbReference type="NCBIfam" id="NF008218">
    <property type="entry name" value="PRK10985.1"/>
    <property type="match status" value="1"/>
</dbReference>
<keyword evidence="4" id="KW-1185">Reference proteome</keyword>
<evidence type="ECO:0000313" key="4">
    <source>
        <dbReference type="Proteomes" id="UP000838672"/>
    </source>
</evidence>
<reference evidence="3" key="1">
    <citation type="submission" date="2021-11" db="EMBL/GenBank/DDBJ databases">
        <authorList>
            <person name="Rodrigo-Torres L."/>
            <person name="Arahal R. D."/>
            <person name="Lucena T."/>
        </authorList>
    </citation>
    <scope>NUCLEOTIDE SEQUENCE</scope>
    <source>
        <strain evidence="3">CECT 7929</strain>
    </source>
</reference>
<evidence type="ECO:0000259" key="2">
    <source>
        <dbReference type="Pfam" id="PF00561"/>
    </source>
</evidence>
<comment type="similarity">
    <text evidence="1">Belongs to the AB hydrolase superfamily. AB hydrolase 4 family.</text>
</comment>